<sequence length="196" mass="21978">MKLDEYPNLKDRIGELDEGAASWQSSSTLRNVTAAAIVIVVVLFLREQLIPAIAVTAVLLLILIPYFLEFRRAEESWDRISASDRSQLEQDAANGEVFGNALLLNRYVLVQEQAGLFLIRMKQLSSVSIRIAKPSETHGISGQNGGDTFLVSFRDRDGHEYRVLYPSRFGVSEADVLAMLKSRMETENPDITYQRG</sequence>
<keyword evidence="3" id="KW-1185">Reference proteome</keyword>
<evidence type="ECO:0000256" key="1">
    <source>
        <dbReference type="SAM" id="Phobius"/>
    </source>
</evidence>
<keyword evidence="1" id="KW-0472">Membrane</keyword>
<proteinExistence type="predicted"/>
<reference evidence="2 3" key="1">
    <citation type="submission" date="2019-08" db="EMBL/GenBank/DDBJ databases">
        <title>In-depth cultivation of the pig gut microbiome towards novel bacterial diversity and tailored functional studies.</title>
        <authorList>
            <person name="Wylensek D."/>
            <person name="Hitch T.C.A."/>
            <person name="Clavel T."/>
        </authorList>
    </citation>
    <scope>NUCLEOTIDE SEQUENCE [LARGE SCALE GENOMIC DNA]</scope>
    <source>
        <strain evidence="2 3">Oil+RF-744-GAM-WT-6</strain>
    </source>
</reference>
<evidence type="ECO:0000313" key="3">
    <source>
        <dbReference type="Proteomes" id="UP000461880"/>
    </source>
</evidence>
<accession>A0A7X2TEP3</accession>
<dbReference type="Proteomes" id="UP000461880">
    <property type="component" value="Unassembled WGS sequence"/>
</dbReference>
<dbReference type="EMBL" id="VUMN01000003">
    <property type="protein sequence ID" value="MSS57767.1"/>
    <property type="molecule type" value="Genomic_DNA"/>
</dbReference>
<keyword evidence="1" id="KW-0812">Transmembrane</keyword>
<protein>
    <submittedName>
        <fullName evidence="2">Uncharacterized protein</fullName>
    </submittedName>
</protein>
<gene>
    <name evidence="2" type="ORF">FYJ51_02465</name>
</gene>
<name>A0A7X2TEP3_9FIRM</name>
<evidence type="ECO:0000313" key="2">
    <source>
        <dbReference type="EMBL" id="MSS57767.1"/>
    </source>
</evidence>
<organism evidence="2 3">
    <name type="scientific">Stecheria intestinalis</name>
    <dbReference type="NCBI Taxonomy" id="2606630"/>
    <lineage>
        <taxon>Bacteria</taxon>
        <taxon>Bacillati</taxon>
        <taxon>Bacillota</taxon>
        <taxon>Erysipelotrichia</taxon>
        <taxon>Erysipelotrichales</taxon>
        <taxon>Erysipelotrichaceae</taxon>
        <taxon>Stecheria</taxon>
    </lineage>
</organism>
<feature type="transmembrane region" description="Helical" evidence="1">
    <location>
        <begin position="51"/>
        <end position="68"/>
    </location>
</feature>
<dbReference type="RefSeq" id="WP_154502822.1">
    <property type="nucleotide sequence ID" value="NZ_VUMN01000003.1"/>
</dbReference>
<keyword evidence="1" id="KW-1133">Transmembrane helix</keyword>
<comment type="caution">
    <text evidence="2">The sequence shown here is derived from an EMBL/GenBank/DDBJ whole genome shotgun (WGS) entry which is preliminary data.</text>
</comment>
<dbReference type="AlphaFoldDB" id="A0A7X2TEP3"/>